<sequence>MTGAGPPQPQVELPALAGPLDTLWELVLDLAEQLPPTGWVLVGGQMVMLHGLLAGRVATRASQDVDVLADLLTDEAGLARCVRAVRELDLEPQPDAAGKVYRFVRARDQARADVLAPDHTPPRRRLRTVGGDTIRIEGGTQALRRAMRVHVAKGARTAHVPVPDPLGALVLKAAAWATDARDRERHSGDAAFLTGLIADPLAERDRFAGSDRKRLQRLDKVLGDPAAAEWRRLGEAADDGYATWRLLLN</sequence>
<accession>A0ABT9IFP9</accession>
<gene>
    <name evidence="1" type="ORF">QOZ88_17450</name>
</gene>
<dbReference type="EMBL" id="JASNFN010000024">
    <property type="protein sequence ID" value="MDP5184424.1"/>
    <property type="molecule type" value="Genomic_DNA"/>
</dbReference>
<evidence type="ECO:0000313" key="1">
    <source>
        <dbReference type="EMBL" id="MDP5184424.1"/>
    </source>
</evidence>
<comment type="caution">
    <text evidence="1">The sequence shown here is derived from an EMBL/GenBank/DDBJ whole genome shotgun (WGS) entry which is preliminary data.</text>
</comment>
<dbReference type="Proteomes" id="UP001233673">
    <property type="component" value="Unassembled WGS sequence"/>
</dbReference>
<protein>
    <recommendedName>
        <fullName evidence="3">Nucleotidyl transferase AbiEii toxin, Type IV TA system</fullName>
    </recommendedName>
</protein>
<reference evidence="2" key="1">
    <citation type="submission" date="2023-05" db="EMBL/GenBank/DDBJ databases">
        <title>Draft genome of Pseudofrankia sp. BMG5.37.</title>
        <authorList>
            <person name="Gtari M."/>
            <person name="Ghodhbane F."/>
            <person name="Sbissi I."/>
        </authorList>
    </citation>
    <scope>NUCLEOTIDE SEQUENCE [LARGE SCALE GENOMIC DNA]</scope>
    <source>
        <strain evidence="2">BMG 814</strain>
    </source>
</reference>
<keyword evidence="2" id="KW-1185">Reference proteome</keyword>
<evidence type="ECO:0008006" key="3">
    <source>
        <dbReference type="Google" id="ProtNLM"/>
    </source>
</evidence>
<dbReference type="RefSeq" id="WP_306000988.1">
    <property type="nucleotide sequence ID" value="NZ_JASNFN010000024.1"/>
</dbReference>
<name>A0ABT9IFP9_9ACTN</name>
<proteinExistence type="predicted"/>
<organism evidence="1 2">
    <name type="scientific">Blastococcus carthaginiensis</name>
    <dbReference type="NCBI Taxonomy" id="3050034"/>
    <lineage>
        <taxon>Bacteria</taxon>
        <taxon>Bacillati</taxon>
        <taxon>Actinomycetota</taxon>
        <taxon>Actinomycetes</taxon>
        <taxon>Geodermatophilales</taxon>
        <taxon>Geodermatophilaceae</taxon>
        <taxon>Blastococcus</taxon>
    </lineage>
</organism>
<evidence type="ECO:0000313" key="2">
    <source>
        <dbReference type="Proteomes" id="UP001233673"/>
    </source>
</evidence>